<organism evidence="1 2">
    <name type="scientific">Wickerhamomyces pijperi</name>
    <name type="common">Yeast</name>
    <name type="synonym">Pichia pijperi</name>
    <dbReference type="NCBI Taxonomy" id="599730"/>
    <lineage>
        <taxon>Eukaryota</taxon>
        <taxon>Fungi</taxon>
        <taxon>Dikarya</taxon>
        <taxon>Ascomycota</taxon>
        <taxon>Saccharomycotina</taxon>
        <taxon>Saccharomycetes</taxon>
        <taxon>Phaffomycetales</taxon>
        <taxon>Wickerhamomycetaceae</taxon>
        <taxon>Wickerhamomyces</taxon>
    </lineage>
</organism>
<name>A0A9P8Q9B1_WICPI</name>
<protein>
    <submittedName>
        <fullName evidence="1">Uncharacterized protein</fullName>
    </submittedName>
</protein>
<reference evidence="1" key="1">
    <citation type="journal article" date="2021" name="Open Biol.">
        <title>Shared evolutionary footprints suggest mitochondrial oxidative damage underlies multiple complex I losses in fungi.</title>
        <authorList>
            <person name="Schikora-Tamarit M.A."/>
            <person name="Marcet-Houben M."/>
            <person name="Nosek J."/>
            <person name="Gabaldon T."/>
        </authorList>
    </citation>
    <scope>NUCLEOTIDE SEQUENCE</scope>
    <source>
        <strain evidence="1">CBS2887</strain>
    </source>
</reference>
<comment type="caution">
    <text evidence="1">The sequence shown here is derived from an EMBL/GenBank/DDBJ whole genome shotgun (WGS) entry which is preliminary data.</text>
</comment>
<accession>A0A9P8Q9B1</accession>
<sequence>MLSKCLFNNLLNNLFNFIPVIGRNSSHLDPTKVLSNGLQLFETLFIMNKRNGNTNSTKSTGSTNTVQISRRIRSILTIGWDVVVNHHRDRWDVDTSSEHIRGD</sequence>
<reference evidence="1" key="2">
    <citation type="submission" date="2021-01" db="EMBL/GenBank/DDBJ databases">
        <authorList>
            <person name="Schikora-Tamarit M.A."/>
        </authorList>
    </citation>
    <scope>NUCLEOTIDE SEQUENCE</scope>
    <source>
        <strain evidence="1">CBS2887</strain>
    </source>
</reference>
<gene>
    <name evidence="1" type="ORF">WICPIJ_003712</name>
</gene>
<evidence type="ECO:0000313" key="1">
    <source>
        <dbReference type="EMBL" id="KAH3685315.1"/>
    </source>
</evidence>
<keyword evidence="2" id="KW-1185">Reference proteome</keyword>
<dbReference type="EMBL" id="JAEUBG010002057">
    <property type="protein sequence ID" value="KAH3685315.1"/>
    <property type="molecule type" value="Genomic_DNA"/>
</dbReference>
<evidence type="ECO:0000313" key="2">
    <source>
        <dbReference type="Proteomes" id="UP000774326"/>
    </source>
</evidence>
<dbReference type="Proteomes" id="UP000774326">
    <property type="component" value="Unassembled WGS sequence"/>
</dbReference>
<proteinExistence type="predicted"/>
<dbReference type="AlphaFoldDB" id="A0A9P8Q9B1"/>